<sequence length="333" mass="37714">MMATSEYLNEALATALHEVLISGGSALEVASNTSGTVSFCRVDSSDIEDKRNTCGSLPSFFFNLSSNDSQSDFLIRTSNATNDIYSFFGDARESPQSDLLSFSIYSKLQNRNFSDDASKFRIKFKKKPNVSNSSVNDEEQLYLPDPLVAIDGSLIYQSLIMHAFEVDDSDNTGFVFQLEPNTISSCPQYLVIARFVIPPNLRQLDPFGQFFWTMLPTSISKCNSSKSEEEALLDYALYMQSSELTKLKSDAFRRTKYMRIKASEINRLYIGYRELTVEEKDLYNTVNPPPIPYRFTNQINTTAHVSVSRPSCVYLHSRNDYWQTNGCQVNCSF</sequence>
<dbReference type="OrthoDB" id="6280874at2759"/>
<gene>
    <name evidence="1" type="ORF">HNAJ_LOCUS11725</name>
</gene>
<evidence type="ECO:0000313" key="2">
    <source>
        <dbReference type="Proteomes" id="UP000278807"/>
    </source>
</evidence>
<organism evidence="3">
    <name type="scientific">Rodentolepis nana</name>
    <name type="common">Dwarf tapeworm</name>
    <name type="synonym">Hymenolepis nana</name>
    <dbReference type="NCBI Taxonomy" id="102285"/>
    <lineage>
        <taxon>Eukaryota</taxon>
        <taxon>Metazoa</taxon>
        <taxon>Spiralia</taxon>
        <taxon>Lophotrochozoa</taxon>
        <taxon>Platyhelminthes</taxon>
        <taxon>Cestoda</taxon>
        <taxon>Eucestoda</taxon>
        <taxon>Cyclophyllidea</taxon>
        <taxon>Hymenolepididae</taxon>
        <taxon>Rodentolepis</taxon>
    </lineage>
</organism>
<evidence type="ECO:0000313" key="1">
    <source>
        <dbReference type="EMBL" id="VDO11190.1"/>
    </source>
</evidence>
<dbReference type="STRING" id="102285.A0A0R3TV97"/>
<reference evidence="3" key="1">
    <citation type="submission" date="2017-02" db="UniProtKB">
        <authorList>
            <consortium name="WormBaseParasite"/>
        </authorList>
    </citation>
    <scope>IDENTIFICATION</scope>
</reference>
<keyword evidence="2" id="KW-1185">Reference proteome</keyword>
<reference evidence="1 2" key="2">
    <citation type="submission" date="2018-11" db="EMBL/GenBank/DDBJ databases">
        <authorList>
            <consortium name="Pathogen Informatics"/>
        </authorList>
    </citation>
    <scope>NUCLEOTIDE SEQUENCE [LARGE SCALE GENOMIC DNA]</scope>
</reference>
<dbReference type="Proteomes" id="UP000278807">
    <property type="component" value="Unassembled WGS sequence"/>
</dbReference>
<evidence type="ECO:0000313" key="3">
    <source>
        <dbReference type="WBParaSite" id="HNAJ_0001173501-mRNA-1"/>
    </source>
</evidence>
<name>A0A0R3TV97_RODNA</name>
<proteinExistence type="predicted"/>
<dbReference type="EMBL" id="UZAE01013754">
    <property type="protein sequence ID" value="VDO11190.1"/>
    <property type="molecule type" value="Genomic_DNA"/>
</dbReference>
<dbReference type="WBParaSite" id="HNAJ_0001173501-mRNA-1">
    <property type="protein sequence ID" value="HNAJ_0001173501-mRNA-1"/>
    <property type="gene ID" value="HNAJ_0001173501"/>
</dbReference>
<accession>A0A0R3TV97</accession>
<protein>
    <submittedName>
        <fullName evidence="1 3">Uncharacterized protein</fullName>
    </submittedName>
</protein>
<dbReference type="AlphaFoldDB" id="A0A0R3TV97"/>